<keyword evidence="2" id="KW-1185">Reference proteome</keyword>
<protein>
    <submittedName>
        <fullName evidence="1">Uncharacterized protein</fullName>
    </submittedName>
</protein>
<organism evidence="1 2">
    <name type="scientific">Amborella trichopoda</name>
    <dbReference type="NCBI Taxonomy" id="13333"/>
    <lineage>
        <taxon>Eukaryota</taxon>
        <taxon>Viridiplantae</taxon>
        <taxon>Streptophyta</taxon>
        <taxon>Embryophyta</taxon>
        <taxon>Tracheophyta</taxon>
        <taxon>Spermatophyta</taxon>
        <taxon>Magnoliopsida</taxon>
        <taxon>Amborellales</taxon>
        <taxon>Amborellaceae</taxon>
        <taxon>Amborella</taxon>
    </lineage>
</organism>
<name>W1NRW6_AMBTC</name>
<dbReference type="EMBL" id="KI396312">
    <property type="protein sequence ID" value="ERM97479.1"/>
    <property type="molecule type" value="Genomic_DNA"/>
</dbReference>
<accession>W1NRW6</accession>
<dbReference type="AlphaFoldDB" id="W1NRW6"/>
<gene>
    <name evidence="1" type="ORF">AMTR_s00125p00059710</name>
</gene>
<evidence type="ECO:0000313" key="2">
    <source>
        <dbReference type="Proteomes" id="UP000017836"/>
    </source>
</evidence>
<dbReference type="HOGENOM" id="CLU_2577088_0_0_1"/>
<evidence type="ECO:0000313" key="1">
    <source>
        <dbReference type="EMBL" id="ERM97479.1"/>
    </source>
</evidence>
<dbReference type="Gramene" id="ERM97479">
    <property type="protein sequence ID" value="ERM97479"/>
    <property type="gene ID" value="AMTR_s00125p00059710"/>
</dbReference>
<sequence>MSGRAYDMQLLVVHQEGAMSRTISTIKGLGSCGGNTVSRITWFPFMGFDNCCSEGSIDVTTIWAALSISSSAACVWTSASL</sequence>
<proteinExistence type="predicted"/>
<dbReference type="Proteomes" id="UP000017836">
    <property type="component" value="Unassembled WGS sequence"/>
</dbReference>
<reference evidence="2" key="1">
    <citation type="journal article" date="2013" name="Science">
        <title>The Amborella genome and the evolution of flowering plants.</title>
        <authorList>
            <consortium name="Amborella Genome Project"/>
        </authorList>
    </citation>
    <scope>NUCLEOTIDE SEQUENCE [LARGE SCALE GENOMIC DNA]</scope>
</reference>